<dbReference type="SUPFAM" id="SSF53448">
    <property type="entry name" value="Nucleotide-diphospho-sugar transferases"/>
    <property type="match status" value="1"/>
</dbReference>
<evidence type="ECO:0000256" key="1">
    <source>
        <dbReference type="ARBA" id="ARBA00004141"/>
    </source>
</evidence>
<sequence length="308" mass="33894">MRCRYKEPWALYSKTLSAALDIVYPPDKLHIYVLDDGRDSPVKHEIEEEFGMRESNCASITYLQRPDGTHAKAGNLNYGLQRSSGSLIAVLDADHIATKDFLTACIPHLLQPNPATGAWSFGKCALIQTKQHFYNAHKVLVQLSDGRNDFFNSLSMLGYSGASAGLCCGTGYICQRSALESIGETSGLFVYMLLPRLTLKQKVAGMIGMLSLVPVYLSTLRLWTQGHLRPGKGFKHFRSSAEVAGDTSFPPLAYLSLVLSLLILAPVMAACIWSRHLLLSPEDIGSIMMAVWFALMVSLVRALYSICP</sequence>
<dbReference type="InterPro" id="IPR029044">
    <property type="entry name" value="Nucleotide-diphossugar_trans"/>
</dbReference>
<dbReference type="InterPro" id="IPR001173">
    <property type="entry name" value="Glyco_trans_2-like"/>
</dbReference>
<dbReference type="GO" id="GO:0016020">
    <property type="term" value="C:membrane"/>
    <property type="evidence" value="ECO:0007669"/>
    <property type="project" value="UniProtKB-SubCell"/>
</dbReference>
<keyword evidence="5 7" id="KW-1133">Transmembrane helix</keyword>
<name>A0AAW1PCH3_9CHLO</name>
<evidence type="ECO:0000256" key="2">
    <source>
        <dbReference type="ARBA" id="ARBA00022676"/>
    </source>
</evidence>
<feature type="transmembrane region" description="Helical" evidence="7">
    <location>
        <begin position="252"/>
        <end position="273"/>
    </location>
</feature>
<evidence type="ECO:0000256" key="3">
    <source>
        <dbReference type="ARBA" id="ARBA00022679"/>
    </source>
</evidence>
<proteinExistence type="predicted"/>
<protein>
    <recommendedName>
        <fullName evidence="8">Glycosyltransferase 2-like domain-containing protein</fullName>
    </recommendedName>
</protein>
<keyword evidence="10" id="KW-1185">Reference proteome</keyword>
<dbReference type="EMBL" id="JALJOQ010000033">
    <property type="protein sequence ID" value="KAK9807156.1"/>
    <property type="molecule type" value="Genomic_DNA"/>
</dbReference>
<feature type="transmembrane region" description="Helical" evidence="7">
    <location>
        <begin position="285"/>
        <end position="304"/>
    </location>
</feature>
<comment type="caution">
    <text evidence="9">The sequence shown here is derived from an EMBL/GenBank/DDBJ whole genome shotgun (WGS) entry which is preliminary data.</text>
</comment>
<reference evidence="9 10" key="1">
    <citation type="journal article" date="2024" name="Nat. Commun.">
        <title>Phylogenomics reveals the evolutionary origins of lichenization in chlorophyte algae.</title>
        <authorList>
            <person name="Puginier C."/>
            <person name="Libourel C."/>
            <person name="Otte J."/>
            <person name="Skaloud P."/>
            <person name="Haon M."/>
            <person name="Grisel S."/>
            <person name="Petersen M."/>
            <person name="Berrin J.G."/>
            <person name="Delaux P.M."/>
            <person name="Dal Grande F."/>
            <person name="Keller J."/>
        </authorList>
    </citation>
    <scope>NUCLEOTIDE SEQUENCE [LARGE SCALE GENOMIC DNA]</scope>
    <source>
        <strain evidence="9 10">SAG 2036</strain>
    </source>
</reference>
<evidence type="ECO:0000256" key="7">
    <source>
        <dbReference type="SAM" id="Phobius"/>
    </source>
</evidence>
<dbReference type="GO" id="GO:0016757">
    <property type="term" value="F:glycosyltransferase activity"/>
    <property type="evidence" value="ECO:0007669"/>
    <property type="project" value="UniProtKB-KW"/>
</dbReference>
<evidence type="ECO:0000259" key="8">
    <source>
        <dbReference type="Pfam" id="PF00535"/>
    </source>
</evidence>
<evidence type="ECO:0000313" key="9">
    <source>
        <dbReference type="EMBL" id="KAK9807156.1"/>
    </source>
</evidence>
<evidence type="ECO:0000256" key="5">
    <source>
        <dbReference type="ARBA" id="ARBA00022989"/>
    </source>
</evidence>
<keyword evidence="6 7" id="KW-0472">Membrane</keyword>
<comment type="subcellular location">
    <subcellularLocation>
        <location evidence="1">Membrane</location>
        <topology evidence="1">Multi-pass membrane protein</topology>
    </subcellularLocation>
</comment>
<evidence type="ECO:0000256" key="4">
    <source>
        <dbReference type="ARBA" id="ARBA00022692"/>
    </source>
</evidence>
<organism evidence="9 10">
    <name type="scientific">Symbiochloris irregularis</name>
    <dbReference type="NCBI Taxonomy" id="706552"/>
    <lineage>
        <taxon>Eukaryota</taxon>
        <taxon>Viridiplantae</taxon>
        <taxon>Chlorophyta</taxon>
        <taxon>core chlorophytes</taxon>
        <taxon>Trebouxiophyceae</taxon>
        <taxon>Trebouxiales</taxon>
        <taxon>Trebouxiaceae</taxon>
        <taxon>Symbiochloris</taxon>
    </lineage>
</organism>
<evidence type="ECO:0000256" key="6">
    <source>
        <dbReference type="ARBA" id="ARBA00023136"/>
    </source>
</evidence>
<dbReference type="Proteomes" id="UP001465755">
    <property type="component" value="Unassembled WGS sequence"/>
</dbReference>
<dbReference type="Gene3D" id="3.90.550.10">
    <property type="entry name" value="Spore Coat Polysaccharide Biosynthesis Protein SpsA, Chain A"/>
    <property type="match status" value="1"/>
</dbReference>
<dbReference type="PANTHER" id="PTHR43867">
    <property type="entry name" value="CELLULOSE SYNTHASE CATALYTIC SUBUNIT A [UDP-FORMING]"/>
    <property type="match status" value="1"/>
</dbReference>
<keyword evidence="4 7" id="KW-0812">Transmembrane</keyword>
<keyword evidence="2" id="KW-0328">Glycosyltransferase</keyword>
<dbReference type="PANTHER" id="PTHR43867:SF2">
    <property type="entry name" value="CELLULOSE SYNTHASE CATALYTIC SUBUNIT A [UDP-FORMING]"/>
    <property type="match status" value="1"/>
</dbReference>
<accession>A0AAW1PCH3</accession>
<evidence type="ECO:0000313" key="10">
    <source>
        <dbReference type="Proteomes" id="UP001465755"/>
    </source>
</evidence>
<gene>
    <name evidence="9" type="ORF">WJX73_001141</name>
</gene>
<keyword evidence="3" id="KW-0808">Transferase</keyword>
<feature type="domain" description="Glycosyltransferase 2-like" evidence="8">
    <location>
        <begin position="13"/>
        <end position="132"/>
    </location>
</feature>
<dbReference type="Pfam" id="PF00535">
    <property type="entry name" value="Glycos_transf_2"/>
    <property type="match status" value="1"/>
</dbReference>
<dbReference type="AlphaFoldDB" id="A0AAW1PCH3"/>
<dbReference type="InterPro" id="IPR050321">
    <property type="entry name" value="Glycosyltr_2/OpgH_subfam"/>
</dbReference>